<feature type="transmembrane region" description="Helical" evidence="5">
    <location>
        <begin position="78"/>
        <end position="96"/>
    </location>
</feature>
<evidence type="ECO:0000256" key="2">
    <source>
        <dbReference type="ARBA" id="ARBA00022692"/>
    </source>
</evidence>
<dbReference type="EMBL" id="JBDIME010000054">
    <property type="protein sequence ID" value="MEN2793570.1"/>
    <property type="molecule type" value="Genomic_DNA"/>
</dbReference>
<comment type="subcellular location">
    <subcellularLocation>
        <location evidence="1">Membrane</location>
        <topology evidence="1">Multi-pass membrane protein</topology>
    </subcellularLocation>
</comment>
<sequence>MTNNAPIGRVSARSRWIGCILTGVVVLFLLMDAGMKMLGLPPAIDATTQLGWPAPSVVLLGVILFACTALYALPRTAVLGAILLTAYLGGAVAAQARVGNPLFSHILFGLYVGIAIWSALYLRIPELRELLHPLRRDLAAEPSP</sequence>
<dbReference type="Proteomes" id="UP001419910">
    <property type="component" value="Unassembled WGS sequence"/>
</dbReference>
<feature type="transmembrane region" description="Helical" evidence="5">
    <location>
        <begin position="12"/>
        <end position="30"/>
    </location>
</feature>
<evidence type="ECO:0000256" key="5">
    <source>
        <dbReference type="SAM" id="Phobius"/>
    </source>
</evidence>
<keyword evidence="4 5" id="KW-0472">Membrane</keyword>
<accession>A0ABU9YCM8</accession>
<keyword evidence="7" id="KW-1185">Reference proteome</keyword>
<gene>
    <name evidence="6" type="ORF">ABC974_28395</name>
</gene>
<feature type="transmembrane region" description="Helical" evidence="5">
    <location>
        <begin position="50"/>
        <end position="71"/>
    </location>
</feature>
<evidence type="ECO:0000256" key="1">
    <source>
        <dbReference type="ARBA" id="ARBA00004141"/>
    </source>
</evidence>
<evidence type="ECO:0000313" key="7">
    <source>
        <dbReference type="Proteomes" id="UP001419910"/>
    </source>
</evidence>
<dbReference type="Pfam" id="PF13564">
    <property type="entry name" value="DoxX_2"/>
    <property type="match status" value="1"/>
</dbReference>
<comment type="caution">
    <text evidence="6">The sequence shown here is derived from an EMBL/GenBank/DDBJ whole genome shotgun (WGS) entry which is preliminary data.</text>
</comment>
<evidence type="ECO:0000313" key="6">
    <source>
        <dbReference type="EMBL" id="MEN2793570.1"/>
    </source>
</evidence>
<feature type="transmembrane region" description="Helical" evidence="5">
    <location>
        <begin position="102"/>
        <end position="122"/>
    </location>
</feature>
<proteinExistence type="predicted"/>
<organism evidence="6 7">
    <name type="scientific">Sphingomonas oligophenolica</name>
    <dbReference type="NCBI Taxonomy" id="301154"/>
    <lineage>
        <taxon>Bacteria</taxon>
        <taxon>Pseudomonadati</taxon>
        <taxon>Pseudomonadota</taxon>
        <taxon>Alphaproteobacteria</taxon>
        <taxon>Sphingomonadales</taxon>
        <taxon>Sphingomonadaceae</taxon>
        <taxon>Sphingomonas</taxon>
    </lineage>
</organism>
<evidence type="ECO:0000256" key="3">
    <source>
        <dbReference type="ARBA" id="ARBA00022989"/>
    </source>
</evidence>
<dbReference type="InterPro" id="IPR032808">
    <property type="entry name" value="DoxX"/>
</dbReference>
<name>A0ABU9YCM8_9SPHN</name>
<protein>
    <submittedName>
        <fullName evidence="6">DoxX family protein</fullName>
    </submittedName>
</protein>
<dbReference type="RefSeq" id="WP_343892789.1">
    <property type="nucleotide sequence ID" value="NZ_BAAAEH010000064.1"/>
</dbReference>
<keyword evidence="2 5" id="KW-0812">Transmembrane</keyword>
<evidence type="ECO:0000256" key="4">
    <source>
        <dbReference type="ARBA" id="ARBA00023136"/>
    </source>
</evidence>
<reference evidence="6 7" key="1">
    <citation type="submission" date="2024-05" db="EMBL/GenBank/DDBJ databases">
        <authorList>
            <person name="Liu Q."/>
            <person name="Xin Y.-H."/>
        </authorList>
    </citation>
    <scope>NUCLEOTIDE SEQUENCE [LARGE SCALE GENOMIC DNA]</scope>
    <source>
        <strain evidence="6 7">CGMCC 1.10181</strain>
    </source>
</reference>
<keyword evidence="3 5" id="KW-1133">Transmembrane helix</keyword>